<sequence length="259" mass="29160">MFYHKYRRIILPAAFLLAFLIVWELYVRIFRVPNYLLPGPTELFWSMLRLFTDGEVMKHIAVTMEEIFVGTAIGIAIGLVLGYVMAKLRWIERLVMPFVIIVQTAPKISLAPLFILWMGLGIESKAALVILVVSFPIMINEVAAIRSIEENVYNLMKILKAKRWQVFAKIEIPYSIEMLLSGIKLALTQAMTGAVIGEMIGAKAGLGYLLTLGSETYDIKMILNAVILLSVIGLGLYLISEFVERKALYWKVLDKSVVG</sequence>
<protein>
    <recommendedName>
        <fullName evidence="8">ABC transmembrane type-1 domain-containing protein</fullName>
    </recommendedName>
</protein>
<organism evidence="9 10">
    <name type="scientific">[Clostridium] clostridioforme 90A8</name>
    <dbReference type="NCBI Taxonomy" id="999408"/>
    <lineage>
        <taxon>Bacteria</taxon>
        <taxon>Bacillati</taxon>
        <taxon>Bacillota</taxon>
        <taxon>Clostridia</taxon>
        <taxon>Lachnospirales</taxon>
        <taxon>Lachnospiraceae</taxon>
        <taxon>Enterocloster</taxon>
    </lineage>
</organism>
<dbReference type="InterPro" id="IPR035906">
    <property type="entry name" value="MetI-like_sf"/>
</dbReference>
<evidence type="ECO:0000259" key="8">
    <source>
        <dbReference type="PROSITE" id="PS50928"/>
    </source>
</evidence>
<evidence type="ECO:0000256" key="2">
    <source>
        <dbReference type="ARBA" id="ARBA00022448"/>
    </source>
</evidence>
<evidence type="ECO:0000313" key="9">
    <source>
        <dbReference type="EMBL" id="ENZ05861.1"/>
    </source>
</evidence>
<dbReference type="Gene3D" id="1.10.3720.10">
    <property type="entry name" value="MetI-like"/>
    <property type="match status" value="1"/>
</dbReference>
<dbReference type="GO" id="GO:0055085">
    <property type="term" value="P:transmembrane transport"/>
    <property type="evidence" value="ECO:0007669"/>
    <property type="project" value="InterPro"/>
</dbReference>
<feature type="transmembrane region" description="Helical" evidence="7">
    <location>
        <begin position="9"/>
        <end position="29"/>
    </location>
</feature>
<comment type="subcellular location">
    <subcellularLocation>
        <location evidence="1 7">Cell membrane</location>
        <topology evidence="1 7">Multi-pass membrane protein</topology>
    </subcellularLocation>
</comment>
<dbReference type="GO" id="GO:0005886">
    <property type="term" value="C:plasma membrane"/>
    <property type="evidence" value="ECO:0007669"/>
    <property type="project" value="UniProtKB-SubCell"/>
</dbReference>
<dbReference type="SUPFAM" id="SSF161098">
    <property type="entry name" value="MetI-like"/>
    <property type="match status" value="1"/>
</dbReference>
<feature type="transmembrane region" description="Helical" evidence="7">
    <location>
        <begin position="222"/>
        <end position="240"/>
    </location>
</feature>
<dbReference type="InterPro" id="IPR000515">
    <property type="entry name" value="MetI-like"/>
</dbReference>
<reference evidence="9 10" key="1">
    <citation type="submission" date="2013-01" db="EMBL/GenBank/DDBJ databases">
        <title>The Genome Sequence of Clostridium clostridioforme 90A8.</title>
        <authorList>
            <consortium name="The Broad Institute Genome Sequencing Platform"/>
            <person name="Earl A."/>
            <person name="Ward D."/>
            <person name="Feldgarden M."/>
            <person name="Gevers D."/>
            <person name="Courvalin P."/>
            <person name="Lambert T."/>
            <person name="Walker B."/>
            <person name="Young S.K."/>
            <person name="Zeng Q."/>
            <person name="Gargeya S."/>
            <person name="Fitzgerald M."/>
            <person name="Haas B."/>
            <person name="Abouelleil A."/>
            <person name="Alvarado L."/>
            <person name="Arachchi H.M."/>
            <person name="Berlin A.M."/>
            <person name="Chapman S.B."/>
            <person name="Dewar J."/>
            <person name="Goldberg J."/>
            <person name="Griggs A."/>
            <person name="Gujja S."/>
            <person name="Hansen M."/>
            <person name="Howarth C."/>
            <person name="Imamovic A."/>
            <person name="Larimer J."/>
            <person name="McCowan C."/>
            <person name="Murphy C."/>
            <person name="Neiman D."/>
            <person name="Pearson M."/>
            <person name="Priest M."/>
            <person name="Roberts A."/>
            <person name="Saif S."/>
            <person name="Shea T."/>
            <person name="Sisk P."/>
            <person name="Sykes S."/>
            <person name="Wortman J."/>
            <person name="Nusbaum C."/>
            <person name="Birren B."/>
        </authorList>
    </citation>
    <scope>NUCLEOTIDE SEQUENCE [LARGE SCALE GENOMIC DNA]</scope>
    <source>
        <strain evidence="9 10">90A8</strain>
    </source>
</reference>
<dbReference type="PANTHER" id="PTHR30151">
    <property type="entry name" value="ALKANE SULFONATE ABC TRANSPORTER-RELATED, MEMBRANE SUBUNIT"/>
    <property type="match status" value="1"/>
</dbReference>
<dbReference type="CDD" id="cd06261">
    <property type="entry name" value="TM_PBP2"/>
    <property type="match status" value="1"/>
</dbReference>
<evidence type="ECO:0000256" key="6">
    <source>
        <dbReference type="ARBA" id="ARBA00023136"/>
    </source>
</evidence>
<evidence type="ECO:0000313" key="10">
    <source>
        <dbReference type="Proteomes" id="UP000013085"/>
    </source>
</evidence>
<dbReference type="EMBL" id="AGYR01000077">
    <property type="protein sequence ID" value="ENZ05861.1"/>
    <property type="molecule type" value="Genomic_DNA"/>
</dbReference>
<feature type="transmembrane region" description="Helical" evidence="7">
    <location>
        <begin position="126"/>
        <end position="145"/>
    </location>
</feature>
<evidence type="ECO:0000256" key="1">
    <source>
        <dbReference type="ARBA" id="ARBA00004651"/>
    </source>
</evidence>
<keyword evidence="3" id="KW-1003">Cell membrane</keyword>
<dbReference type="PANTHER" id="PTHR30151:SF20">
    <property type="entry name" value="ABC TRANSPORTER PERMEASE PROTEIN HI_0355-RELATED"/>
    <property type="match status" value="1"/>
</dbReference>
<keyword evidence="6 7" id="KW-0472">Membrane</keyword>
<feature type="transmembrane region" description="Helical" evidence="7">
    <location>
        <begin position="98"/>
        <end position="120"/>
    </location>
</feature>
<proteinExistence type="inferred from homology"/>
<feature type="domain" description="ABC transmembrane type-1" evidence="8">
    <location>
        <begin position="60"/>
        <end position="240"/>
    </location>
</feature>
<keyword evidence="4 7" id="KW-0812">Transmembrane</keyword>
<dbReference type="Proteomes" id="UP000013085">
    <property type="component" value="Unassembled WGS sequence"/>
</dbReference>
<comment type="caution">
    <text evidence="9">The sequence shown here is derived from an EMBL/GenBank/DDBJ whole genome shotgun (WGS) entry which is preliminary data.</text>
</comment>
<keyword evidence="5 7" id="KW-1133">Transmembrane helix</keyword>
<gene>
    <name evidence="9" type="ORF">HMPREF1090_05534</name>
</gene>
<accession>A0A0E2H2P5</accession>
<keyword evidence="2 7" id="KW-0813">Transport</keyword>
<comment type="similarity">
    <text evidence="7">Belongs to the binding-protein-dependent transport system permease family.</text>
</comment>
<dbReference type="PATRIC" id="fig|999408.3.peg.5930"/>
<dbReference type="Pfam" id="PF00528">
    <property type="entry name" value="BPD_transp_1"/>
    <property type="match status" value="1"/>
</dbReference>
<dbReference type="RefSeq" id="WP_002594997.1">
    <property type="nucleotide sequence ID" value="NZ_KB850999.1"/>
</dbReference>
<evidence type="ECO:0000256" key="3">
    <source>
        <dbReference type="ARBA" id="ARBA00022475"/>
    </source>
</evidence>
<evidence type="ECO:0000256" key="7">
    <source>
        <dbReference type="RuleBase" id="RU363032"/>
    </source>
</evidence>
<name>A0A0E2H2P5_9FIRM</name>
<feature type="transmembrane region" description="Helical" evidence="7">
    <location>
        <begin position="67"/>
        <end position="86"/>
    </location>
</feature>
<dbReference type="AlphaFoldDB" id="A0A0E2H2P5"/>
<evidence type="ECO:0000256" key="4">
    <source>
        <dbReference type="ARBA" id="ARBA00022692"/>
    </source>
</evidence>
<dbReference type="PROSITE" id="PS50928">
    <property type="entry name" value="ABC_TM1"/>
    <property type="match status" value="1"/>
</dbReference>
<evidence type="ECO:0000256" key="5">
    <source>
        <dbReference type="ARBA" id="ARBA00022989"/>
    </source>
</evidence>
<dbReference type="HOGENOM" id="CLU_046113_2_2_9"/>